<sequence length="216" mass="24687">MHKIITIFLYILDMKTHTFGPRCFDTGYATPCFDTGYSSPCGKMCQWAQTFNNSETFEYSETTELRPCGWVDCHTVSKSSNTINGKKFPDLEKESIFPHRKKPSRKCLSVRKEHQRALTCPHRQKCLGYKHSCNTGHYATYSKDTCTIFGEAFHSGHAAGERLINDTIHAVAKNHSSLERLQIKIKVLLTETAKKPRTELNAWNLGVWHGAFLRLK</sequence>
<dbReference type="EMBL" id="MF061174">
    <property type="protein sequence ID" value="ASA34823.1"/>
    <property type="molecule type" value="Genomic_DNA"/>
</dbReference>
<dbReference type="GeneID" id="33368079"/>
<reference evidence="1" key="1">
    <citation type="journal article" date="2017" name="Am. J. Bot.">
        <title>The East Asian origin of the giant lobelias.</title>
        <authorList>
            <person name="Knox E.B."/>
            <person name="Li C."/>
        </authorList>
    </citation>
    <scope>NUCLEOTIDE SEQUENCE</scope>
</reference>
<keyword evidence="1" id="KW-0934">Plastid</keyword>
<gene>
    <name evidence="1" type="primary">ORF216</name>
    <name evidence="1" type="ORF">Hy_tri1Pt0117</name>
</gene>
<evidence type="ECO:0000313" key="1">
    <source>
        <dbReference type="EMBL" id="ASA34823.1"/>
    </source>
</evidence>
<proteinExistence type="predicted"/>
<name>A0A1Z2QTL1_9ASTR</name>
<organism evidence="1">
    <name type="scientific">Hypsela tridens</name>
    <dbReference type="NCBI Taxonomy" id="2010880"/>
    <lineage>
        <taxon>Eukaryota</taxon>
        <taxon>Viridiplantae</taxon>
        <taxon>Streptophyta</taxon>
        <taxon>Embryophyta</taxon>
        <taxon>Tracheophyta</taxon>
        <taxon>Spermatophyta</taxon>
        <taxon>Magnoliopsida</taxon>
        <taxon>eudicotyledons</taxon>
        <taxon>Gunneridae</taxon>
        <taxon>Pentapetalae</taxon>
        <taxon>asterids</taxon>
        <taxon>campanulids</taxon>
        <taxon>Asterales</taxon>
        <taxon>Campanulaceae</taxon>
        <taxon>Hypsela</taxon>
    </lineage>
</organism>
<accession>A0A1Z2QTL1</accession>
<geneLocation type="plastid" evidence="1"/>
<dbReference type="AlphaFoldDB" id="A0A1Z2QTL1"/>
<dbReference type="RefSeq" id="YP_009403630.1">
    <property type="nucleotide sequence ID" value="NC_035362.1"/>
</dbReference>
<protein>
    <submittedName>
        <fullName evidence="1">Uncharacterized protein</fullName>
    </submittedName>
</protein>